<dbReference type="SUPFAM" id="SSF109604">
    <property type="entry name" value="HD-domain/PDEase-like"/>
    <property type="match status" value="1"/>
</dbReference>
<gene>
    <name evidence="2" type="ORF">ACFSCX_14455</name>
</gene>
<dbReference type="PROSITE" id="PS51832">
    <property type="entry name" value="HD_GYP"/>
    <property type="match status" value="1"/>
</dbReference>
<name>A0ABW4LRD3_9BACI</name>
<organism evidence="2 3">
    <name type="scientific">Bacillus salitolerans</name>
    <dbReference type="NCBI Taxonomy" id="1437434"/>
    <lineage>
        <taxon>Bacteria</taxon>
        <taxon>Bacillati</taxon>
        <taxon>Bacillota</taxon>
        <taxon>Bacilli</taxon>
        <taxon>Bacillales</taxon>
        <taxon>Bacillaceae</taxon>
        <taxon>Bacillus</taxon>
    </lineage>
</organism>
<sequence length="368" mass="41655">MRLVATQYIEAGTKLHKAIFNEKGQILVNKGIPLTKRMIERLEELGITYVYIEDERTNDVELKSPISDEVRREAVQSIEHTFRELNQKNMMTNSIVLEQSSKKFNDIIRNIILELKDNKDLLSLLTDVVVHDHYIFTHSLNVTLYSLAIGIEMKLPEKQLEVIGLGAILHDVGKMMVSLDVLLKPERLTADEFNEVKKHTTYGYDLLRKLSTIPLMAAHCAFQHHERLDGSGYPRGIKSDEIHIFGKIIAVADVFDAVTSNRVYRKAMLPNEGLEILYAGAGHHFDSKIIEAFRNSVAIYPIGITVTLNNGLSGVVVKQNSGYCDRPFIRILENDGVELQEPYEVNLKDRLDLVIVECILADKKSNSA</sequence>
<dbReference type="InterPro" id="IPR003607">
    <property type="entry name" value="HD/PDEase_dom"/>
</dbReference>
<dbReference type="GO" id="GO:0016787">
    <property type="term" value="F:hydrolase activity"/>
    <property type="evidence" value="ECO:0007669"/>
    <property type="project" value="UniProtKB-KW"/>
</dbReference>
<dbReference type="InterPro" id="IPR037522">
    <property type="entry name" value="HD_GYP_dom"/>
</dbReference>
<dbReference type="RefSeq" id="WP_377928954.1">
    <property type="nucleotide sequence ID" value="NZ_JBHUEM010000023.1"/>
</dbReference>
<dbReference type="Gene3D" id="1.10.3210.10">
    <property type="entry name" value="Hypothetical protein af1432"/>
    <property type="match status" value="1"/>
</dbReference>
<protein>
    <submittedName>
        <fullName evidence="2">HD-GYP domain-containing protein</fullName>
        <ecNumber evidence="2">3.1.4.-</ecNumber>
    </submittedName>
</protein>
<accession>A0ABW4LRD3</accession>
<evidence type="ECO:0000259" key="1">
    <source>
        <dbReference type="PROSITE" id="PS51832"/>
    </source>
</evidence>
<proteinExistence type="predicted"/>
<evidence type="ECO:0000313" key="2">
    <source>
        <dbReference type="EMBL" id="MFD1737734.1"/>
    </source>
</evidence>
<evidence type="ECO:0000313" key="3">
    <source>
        <dbReference type="Proteomes" id="UP001597214"/>
    </source>
</evidence>
<dbReference type="Pfam" id="PF13487">
    <property type="entry name" value="HD_5"/>
    <property type="match status" value="1"/>
</dbReference>
<dbReference type="EMBL" id="JBHUEM010000023">
    <property type="protein sequence ID" value="MFD1737734.1"/>
    <property type="molecule type" value="Genomic_DNA"/>
</dbReference>
<dbReference type="Proteomes" id="UP001597214">
    <property type="component" value="Unassembled WGS sequence"/>
</dbReference>
<dbReference type="EC" id="3.1.4.-" evidence="2"/>
<dbReference type="PANTHER" id="PTHR43155:SF2">
    <property type="entry name" value="CYCLIC DI-GMP PHOSPHODIESTERASE PA4108"/>
    <property type="match status" value="1"/>
</dbReference>
<reference evidence="3" key="1">
    <citation type="journal article" date="2019" name="Int. J. Syst. Evol. Microbiol.">
        <title>The Global Catalogue of Microorganisms (GCM) 10K type strain sequencing project: providing services to taxonomists for standard genome sequencing and annotation.</title>
        <authorList>
            <consortium name="The Broad Institute Genomics Platform"/>
            <consortium name="The Broad Institute Genome Sequencing Center for Infectious Disease"/>
            <person name="Wu L."/>
            <person name="Ma J."/>
        </authorList>
    </citation>
    <scope>NUCLEOTIDE SEQUENCE [LARGE SCALE GENOMIC DNA]</scope>
    <source>
        <strain evidence="3">CCUG 49339</strain>
    </source>
</reference>
<comment type="caution">
    <text evidence="2">The sequence shown here is derived from an EMBL/GenBank/DDBJ whole genome shotgun (WGS) entry which is preliminary data.</text>
</comment>
<keyword evidence="2" id="KW-0378">Hydrolase</keyword>
<keyword evidence="3" id="KW-1185">Reference proteome</keyword>
<feature type="domain" description="HD-GYP" evidence="1">
    <location>
        <begin position="113"/>
        <end position="309"/>
    </location>
</feature>
<dbReference type="CDD" id="cd00077">
    <property type="entry name" value="HDc"/>
    <property type="match status" value="1"/>
</dbReference>
<dbReference type="PANTHER" id="PTHR43155">
    <property type="entry name" value="CYCLIC DI-GMP PHOSPHODIESTERASE PA4108-RELATED"/>
    <property type="match status" value="1"/>
</dbReference>
<dbReference type="SMART" id="SM00471">
    <property type="entry name" value="HDc"/>
    <property type="match status" value="1"/>
</dbReference>